<reference evidence="1 2" key="1">
    <citation type="journal article" date="2014" name="Genome Announc.">
        <title>Complete Genome Sequence of the Thermophilic Polychlorinated Biphenyl Degrader Geobacillus sp. Strain JF8 (NBRC 109937).</title>
        <authorList>
            <person name="Shintani M."/>
            <person name="Ohtsubo Y."/>
            <person name="Fukuda K."/>
            <person name="Hosoyama A."/>
            <person name="Ohji S."/>
            <person name="Yamazoe A."/>
            <person name="Fujita N."/>
            <person name="Nagata Y."/>
            <person name="Tsuda M."/>
            <person name="Hatta T."/>
            <person name="Kimbara K."/>
        </authorList>
    </citation>
    <scope>NUCLEOTIDE SEQUENCE [LARGE SCALE GENOMIC DNA]</scope>
    <source>
        <strain evidence="1 2">JF8</strain>
    </source>
</reference>
<sequence>MKKAASPPFKPMAGNDYFFNRVGNDDFSRLLR</sequence>
<proteinExistence type="predicted"/>
<dbReference type="STRING" id="1921421.M493_13495"/>
<protein>
    <submittedName>
        <fullName evidence="1">Uncharacterized protein</fullName>
    </submittedName>
</protein>
<accession>S5ZF22</accession>
<dbReference type="HOGENOM" id="CLU_3389630_0_0_9"/>
<dbReference type="KEGG" id="gjf:M493_13495"/>
<gene>
    <name evidence="1" type="ORF">M493_13495</name>
</gene>
<evidence type="ECO:0000313" key="1">
    <source>
        <dbReference type="EMBL" id="AGT32940.1"/>
    </source>
</evidence>
<evidence type="ECO:0000313" key="2">
    <source>
        <dbReference type="Proteomes" id="UP000015500"/>
    </source>
</evidence>
<organism evidence="1 2">
    <name type="scientific">Geobacillus genomosp. 3</name>
    <dbReference type="NCBI Taxonomy" id="1921421"/>
    <lineage>
        <taxon>Bacteria</taxon>
        <taxon>Bacillati</taxon>
        <taxon>Bacillota</taxon>
        <taxon>Bacilli</taxon>
        <taxon>Bacillales</taxon>
        <taxon>Anoxybacillaceae</taxon>
        <taxon>Geobacillus</taxon>
    </lineage>
</organism>
<dbReference type="Proteomes" id="UP000015500">
    <property type="component" value="Chromosome"/>
</dbReference>
<dbReference type="EMBL" id="CP006254">
    <property type="protein sequence ID" value="AGT32940.1"/>
    <property type="molecule type" value="Genomic_DNA"/>
</dbReference>
<keyword evidence="2" id="KW-1185">Reference proteome</keyword>
<dbReference type="AlphaFoldDB" id="S5ZF22"/>
<name>S5ZF22_GEOG3</name>